<feature type="transmembrane region" description="Helical" evidence="5">
    <location>
        <begin position="60"/>
        <end position="80"/>
    </location>
</feature>
<feature type="transmembrane region" description="Helical" evidence="5">
    <location>
        <begin position="230"/>
        <end position="247"/>
    </location>
</feature>
<feature type="transmembrane region" description="Helical" evidence="5">
    <location>
        <begin position="199"/>
        <end position="218"/>
    </location>
</feature>
<protein>
    <submittedName>
        <fullName evidence="6">Zinc transporter ZupT</fullName>
    </submittedName>
</protein>
<name>A0A1M6NK66_REIAG</name>
<keyword evidence="4 5" id="KW-0472">Membrane</keyword>
<gene>
    <name evidence="6" type="ORF">SAMN04488028_102289</name>
</gene>
<evidence type="ECO:0000256" key="5">
    <source>
        <dbReference type="SAM" id="Phobius"/>
    </source>
</evidence>
<accession>A0A1M6NK66</accession>
<dbReference type="STRING" id="156994.SAMN04488028_102289"/>
<dbReference type="EMBL" id="FRAA01000002">
    <property type="protein sequence ID" value="SHJ96090.1"/>
    <property type="molecule type" value="Genomic_DNA"/>
</dbReference>
<dbReference type="GO" id="GO:0005385">
    <property type="term" value="F:zinc ion transmembrane transporter activity"/>
    <property type="evidence" value="ECO:0007669"/>
    <property type="project" value="TreeGrafter"/>
</dbReference>
<dbReference type="PANTHER" id="PTHR11040:SF198">
    <property type="entry name" value="METAL HOMEOSTASIS FACTOR ATX2"/>
    <property type="match status" value="1"/>
</dbReference>
<feature type="transmembrane region" description="Helical" evidence="5">
    <location>
        <begin position="167"/>
        <end position="187"/>
    </location>
</feature>
<proteinExistence type="predicted"/>
<evidence type="ECO:0000256" key="4">
    <source>
        <dbReference type="ARBA" id="ARBA00023136"/>
    </source>
</evidence>
<organism evidence="6 7">
    <name type="scientific">Reichenbachiella agariperforans</name>
    <dbReference type="NCBI Taxonomy" id="156994"/>
    <lineage>
        <taxon>Bacteria</taxon>
        <taxon>Pseudomonadati</taxon>
        <taxon>Bacteroidota</taxon>
        <taxon>Cytophagia</taxon>
        <taxon>Cytophagales</taxon>
        <taxon>Reichenbachiellaceae</taxon>
        <taxon>Reichenbachiella</taxon>
    </lineage>
</organism>
<dbReference type="InterPro" id="IPR003689">
    <property type="entry name" value="ZIP"/>
</dbReference>
<feature type="transmembrane region" description="Helical" evidence="5">
    <location>
        <begin position="6"/>
        <end position="26"/>
    </location>
</feature>
<evidence type="ECO:0000313" key="6">
    <source>
        <dbReference type="EMBL" id="SHJ96090.1"/>
    </source>
</evidence>
<feature type="transmembrane region" description="Helical" evidence="5">
    <location>
        <begin position="137"/>
        <end position="160"/>
    </location>
</feature>
<dbReference type="PANTHER" id="PTHR11040">
    <property type="entry name" value="ZINC/IRON TRANSPORTER"/>
    <property type="match status" value="1"/>
</dbReference>
<dbReference type="Pfam" id="PF02535">
    <property type="entry name" value="Zip"/>
    <property type="match status" value="1"/>
</dbReference>
<evidence type="ECO:0000256" key="2">
    <source>
        <dbReference type="ARBA" id="ARBA00022692"/>
    </source>
</evidence>
<sequence length="248" mass="26950">MIKSAVILFLSAFLGGILAINSIDIISKNIKHLLVFAGSFLFSVTIIHILPEIFEAGEDHLHVGGFILLGFFFQQVLEYFTDGVEHGHMHHHHKGEEGHTTLKSISLMVALSVHGFLEGTLLAHPGSVHTDHTEGTLLAGIIFHKIPAALALISVLACQYKSRKTQLILLTIFALASPIGVFTGHFLGDFGLLDSTGMVLLFAFVSGNFLHISTTIFLESSPGHRWSSRKLIISLFGAGLAVLSEMIF</sequence>
<evidence type="ECO:0000313" key="7">
    <source>
        <dbReference type="Proteomes" id="UP000184474"/>
    </source>
</evidence>
<comment type="subcellular location">
    <subcellularLocation>
        <location evidence="1">Membrane</location>
        <topology evidence="1">Multi-pass membrane protein</topology>
    </subcellularLocation>
</comment>
<dbReference type="Proteomes" id="UP000184474">
    <property type="component" value="Unassembled WGS sequence"/>
</dbReference>
<keyword evidence="7" id="KW-1185">Reference proteome</keyword>
<reference evidence="7" key="1">
    <citation type="submission" date="2016-11" db="EMBL/GenBank/DDBJ databases">
        <authorList>
            <person name="Varghese N."/>
            <person name="Submissions S."/>
        </authorList>
    </citation>
    <scope>NUCLEOTIDE SEQUENCE [LARGE SCALE GENOMIC DNA]</scope>
    <source>
        <strain evidence="7">DSM 26134</strain>
    </source>
</reference>
<dbReference type="GO" id="GO:0016020">
    <property type="term" value="C:membrane"/>
    <property type="evidence" value="ECO:0007669"/>
    <property type="project" value="UniProtKB-SubCell"/>
</dbReference>
<evidence type="ECO:0000256" key="3">
    <source>
        <dbReference type="ARBA" id="ARBA00022989"/>
    </source>
</evidence>
<keyword evidence="3 5" id="KW-1133">Transmembrane helix</keyword>
<feature type="transmembrane region" description="Helical" evidence="5">
    <location>
        <begin position="33"/>
        <end position="54"/>
    </location>
</feature>
<dbReference type="AlphaFoldDB" id="A0A1M6NK66"/>
<dbReference type="RefSeq" id="WP_073121186.1">
    <property type="nucleotide sequence ID" value="NZ_FRAA01000002.1"/>
</dbReference>
<evidence type="ECO:0000256" key="1">
    <source>
        <dbReference type="ARBA" id="ARBA00004141"/>
    </source>
</evidence>
<keyword evidence="2 5" id="KW-0812">Transmembrane</keyword>